<dbReference type="PANTHER" id="PTHR34216">
    <property type="match status" value="1"/>
</dbReference>
<comment type="caution">
    <text evidence="4">The sequence shown here is derived from an EMBL/GenBank/DDBJ whole genome shotgun (WGS) entry which is preliminary data.</text>
</comment>
<sequence length="286" mass="32424">MRLGFRHTAFQAVCTVLVLCFALGLLERADTVQPVFGEDSVRVPILMYHSILRDSARQGKYVISPAVLAADLDALQEKGYTAVTVSDLLAYVQDGADLPEKPVMITFDDGYYNNYIYAYPLLKQRGMKAVVSIIGSQTALFTDNGEENAYWSHLRLDRLREMQDVFEVQNHSWNLHEYGERRGCLRRRGEDETRYETLLREDTEQTQTLITDAGLPAPTCYTYPFGACSKESETLLKSMGFRCTLGCEERVNTITRNPDCLFELGRFNRPAGQSTESFLHRALGED</sequence>
<dbReference type="AlphaFoldDB" id="A0AAW4W0Y7"/>
<dbReference type="Gene3D" id="3.20.20.370">
    <property type="entry name" value="Glycoside hydrolase/deacetylase"/>
    <property type="match status" value="1"/>
</dbReference>
<dbReference type="SUPFAM" id="SSF88713">
    <property type="entry name" value="Glycoside hydrolase/deacetylase"/>
    <property type="match status" value="1"/>
</dbReference>
<evidence type="ECO:0000313" key="4">
    <source>
        <dbReference type="EMBL" id="MCC2176564.1"/>
    </source>
</evidence>
<reference evidence="4 5" key="1">
    <citation type="submission" date="2021-10" db="EMBL/GenBank/DDBJ databases">
        <title>Anaerobic single-cell dispensing facilitates the cultivation of human gut bacteria.</title>
        <authorList>
            <person name="Afrizal A."/>
        </authorList>
    </citation>
    <scope>NUCLEOTIDE SEQUENCE [LARGE SCALE GENOMIC DNA]</scope>
    <source>
        <strain evidence="4 5">CLA-AA-H270</strain>
    </source>
</reference>
<name>A0AAW4W0Y7_9FIRM</name>
<dbReference type="Proteomes" id="UP001298753">
    <property type="component" value="Unassembled WGS sequence"/>
</dbReference>
<dbReference type="EMBL" id="JAJEPX010000011">
    <property type="protein sequence ID" value="MCC2176564.1"/>
    <property type="molecule type" value="Genomic_DNA"/>
</dbReference>
<feature type="domain" description="NodB homology" evidence="3">
    <location>
        <begin position="101"/>
        <end position="286"/>
    </location>
</feature>
<gene>
    <name evidence="4" type="ORF">LKD22_05420</name>
</gene>
<evidence type="ECO:0000259" key="3">
    <source>
        <dbReference type="PROSITE" id="PS51677"/>
    </source>
</evidence>
<dbReference type="InterPro" id="IPR002509">
    <property type="entry name" value="NODB_dom"/>
</dbReference>
<evidence type="ECO:0000256" key="1">
    <source>
        <dbReference type="ARBA" id="ARBA00004613"/>
    </source>
</evidence>
<evidence type="ECO:0000313" key="5">
    <source>
        <dbReference type="Proteomes" id="UP001298753"/>
    </source>
</evidence>
<protein>
    <submittedName>
        <fullName evidence="4">Polysaccharide deacetylase family protein</fullName>
    </submittedName>
</protein>
<dbReference type="GeneID" id="98659612"/>
<proteinExistence type="predicted"/>
<dbReference type="InterPro" id="IPR051398">
    <property type="entry name" value="Polysacch_Deacetylase"/>
</dbReference>
<dbReference type="PANTHER" id="PTHR34216:SF3">
    <property type="entry name" value="POLY-BETA-1,6-N-ACETYL-D-GLUCOSAMINE N-DEACETYLASE"/>
    <property type="match status" value="1"/>
</dbReference>
<dbReference type="GO" id="GO:0005576">
    <property type="term" value="C:extracellular region"/>
    <property type="evidence" value="ECO:0007669"/>
    <property type="project" value="UniProtKB-SubCell"/>
</dbReference>
<dbReference type="InterPro" id="IPR011330">
    <property type="entry name" value="Glyco_hydro/deAcase_b/a-brl"/>
</dbReference>
<keyword evidence="5" id="KW-1185">Reference proteome</keyword>
<dbReference type="Pfam" id="PF01522">
    <property type="entry name" value="Polysacc_deac_1"/>
    <property type="match status" value="1"/>
</dbReference>
<dbReference type="GO" id="GO:0016810">
    <property type="term" value="F:hydrolase activity, acting on carbon-nitrogen (but not peptide) bonds"/>
    <property type="evidence" value="ECO:0007669"/>
    <property type="project" value="InterPro"/>
</dbReference>
<dbReference type="PROSITE" id="PS51677">
    <property type="entry name" value="NODB"/>
    <property type="match status" value="1"/>
</dbReference>
<accession>A0AAW4W0Y7</accession>
<organism evidence="4 5">
    <name type="scientific">Agathobaculum butyriciproducens</name>
    <dbReference type="NCBI Taxonomy" id="1628085"/>
    <lineage>
        <taxon>Bacteria</taxon>
        <taxon>Bacillati</taxon>
        <taxon>Bacillota</taxon>
        <taxon>Clostridia</taxon>
        <taxon>Eubacteriales</taxon>
        <taxon>Butyricicoccaceae</taxon>
        <taxon>Agathobaculum</taxon>
    </lineage>
</organism>
<dbReference type="RefSeq" id="WP_227600467.1">
    <property type="nucleotide sequence ID" value="NZ_JAJEPX010000011.1"/>
</dbReference>
<dbReference type="GO" id="GO:0005975">
    <property type="term" value="P:carbohydrate metabolic process"/>
    <property type="evidence" value="ECO:0007669"/>
    <property type="project" value="InterPro"/>
</dbReference>
<keyword evidence="2" id="KW-0732">Signal</keyword>
<evidence type="ECO:0000256" key="2">
    <source>
        <dbReference type="ARBA" id="ARBA00022729"/>
    </source>
</evidence>
<comment type="subcellular location">
    <subcellularLocation>
        <location evidence="1">Secreted</location>
    </subcellularLocation>
</comment>